<dbReference type="Proteomes" id="UP000324897">
    <property type="component" value="Unassembled WGS sequence"/>
</dbReference>
<feature type="region of interest" description="Disordered" evidence="4">
    <location>
        <begin position="1"/>
        <end position="21"/>
    </location>
</feature>
<keyword evidence="6" id="KW-1185">Reference proteome</keyword>
<accession>A0A5J9W329</accession>
<dbReference type="InterPro" id="IPR042086">
    <property type="entry name" value="MeTrfase_capping"/>
</dbReference>
<dbReference type="InterPro" id="IPR029063">
    <property type="entry name" value="SAM-dependent_MTases_sf"/>
</dbReference>
<dbReference type="Pfam" id="PF03492">
    <property type="entry name" value="Methyltransf_7"/>
    <property type="match status" value="1"/>
</dbReference>
<feature type="compositionally biased region" description="Basic residues" evidence="4">
    <location>
        <begin position="1"/>
        <end position="15"/>
    </location>
</feature>
<sequence length="331" mass="37618">MATMHNRRRPQRKKNYAQQARPALSMDNEFHMAGGETENSYSNNSRLQRKALLNTKPVLRKAVSDLCTGAFNKTLVIGDLGCSSGPNTFIFVSEVIDTMRGRPLELQFFLNDLPGNDFNHIFRSFVQFKESITEEHKGETLPPFYIAGLPGSYYTRLFPCQSVHLFHSSYCLHWRSAVPDGLDVTATVYLNKGNIYIEKSTPLSVVKLYQEQFQNDFSHFLKLRHEELVCGGQMVLTFLGRKKEDVYKGDLNHLCGLLARSIRSLVDKALVEEKKLDAFNLPVYGPSLDEVKTVVKQSELFDINHIKLFESNWDPYDDTGGDVAEHSIKVA</sequence>
<protein>
    <recommendedName>
        <fullName evidence="7">Jasmonate O-methyltransferase</fullName>
    </recommendedName>
</protein>
<gene>
    <name evidence="5" type="ORF">EJB05_08763</name>
</gene>
<evidence type="ECO:0000256" key="3">
    <source>
        <dbReference type="ARBA" id="ARBA00022842"/>
    </source>
</evidence>
<keyword evidence="2" id="KW-0479">Metal-binding</keyword>
<reference evidence="5 6" key="1">
    <citation type="journal article" date="2019" name="Sci. Rep.">
        <title>A high-quality genome of Eragrostis curvula grass provides insights into Poaceae evolution and supports new strategies to enhance forage quality.</title>
        <authorList>
            <person name="Carballo J."/>
            <person name="Santos B.A.C.M."/>
            <person name="Zappacosta D."/>
            <person name="Garbus I."/>
            <person name="Selva J.P."/>
            <person name="Gallo C.A."/>
            <person name="Diaz A."/>
            <person name="Albertini E."/>
            <person name="Caccamo M."/>
            <person name="Echenique V."/>
        </authorList>
    </citation>
    <scope>NUCLEOTIDE SEQUENCE [LARGE SCALE GENOMIC DNA]</scope>
    <source>
        <strain evidence="6">cv. Victoria</strain>
        <tissue evidence="5">Leaf</tissue>
    </source>
</reference>
<organism evidence="5 6">
    <name type="scientific">Eragrostis curvula</name>
    <name type="common">weeping love grass</name>
    <dbReference type="NCBI Taxonomy" id="38414"/>
    <lineage>
        <taxon>Eukaryota</taxon>
        <taxon>Viridiplantae</taxon>
        <taxon>Streptophyta</taxon>
        <taxon>Embryophyta</taxon>
        <taxon>Tracheophyta</taxon>
        <taxon>Spermatophyta</taxon>
        <taxon>Magnoliopsida</taxon>
        <taxon>Liliopsida</taxon>
        <taxon>Poales</taxon>
        <taxon>Poaceae</taxon>
        <taxon>PACMAD clade</taxon>
        <taxon>Chloridoideae</taxon>
        <taxon>Eragrostideae</taxon>
        <taxon>Eragrostidinae</taxon>
        <taxon>Eragrostis</taxon>
    </lineage>
</organism>
<dbReference type="PANTHER" id="PTHR31009">
    <property type="entry name" value="S-ADENOSYL-L-METHIONINE:CARBOXYL METHYLTRANSFERASE FAMILY PROTEIN"/>
    <property type="match status" value="1"/>
</dbReference>
<dbReference type="Gramene" id="TVU42361">
    <property type="protein sequence ID" value="TVU42361"/>
    <property type="gene ID" value="EJB05_08763"/>
</dbReference>
<dbReference type="Gene3D" id="3.40.50.150">
    <property type="entry name" value="Vaccinia Virus protein VP39"/>
    <property type="match status" value="1"/>
</dbReference>
<proteinExistence type="inferred from homology"/>
<keyword evidence="3" id="KW-0460">Magnesium</keyword>
<dbReference type="SUPFAM" id="SSF53335">
    <property type="entry name" value="S-adenosyl-L-methionine-dependent methyltransferases"/>
    <property type="match status" value="1"/>
</dbReference>
<name>A0A5J9W329_9POAL</name>
<evidence type="ECO:0000256" key="4">
    <source>
        <dbReference type="SAM" id="MobiDB-lite"/>
    </source>
</evidence>
<evidence type="ECO:0000313" key="5">
    <source>
        <dbReference type="EMBL" id="TVU42361.1"/>
    </source>
</evidence>
<comment type="similarity">
    <text evidence="1">Belongs to the methyltransferase superfamily. Type-7 methyltransferase family. SABATH subfamily.</text>
</comment>
<dbReference type="GO" id="GO:0046872">
    <property type="term" value="F:metal ion binding"/>
    <property type="evidence" value="ECO:0007669"/>
    <property type="project" value="UniProtKB-KW"/>
</dbReference>
<dbReference type="Gene3D" id="1.10.1200.270">
    <property type="entry name" value="Methyltransferase, alpha-helical capping domain"/>
    <property type="match status" value="1"/>
</dbReference>
<dbReference type="AlphaFoldDB" id="A0A5J9W329"/>
<dbReference type="GO" id="GO:0008168">
    <property type="term" value="F:methyltransferase activity"/>
    <property type="evidence" value="ECO:0007669"/>
    <property type="project" value="InterPro"/>
</dbReference>
<comment type="caution">
    <text evidence="5">The sequence shown here is derived from an EMBL/GenBank/DDBJ whole genome shotgun (WGS) entry which is preliminary data.</text>
</comment>
<evidence type="ECO:0000313" key="6">
    <source>
        <dbReference type="Proteomes" id="UP000324897"/>
    </source>
</evidence>
<evidence type="ECO:0008006" key="7">
    <source>
        <dbReference type="Google" id="ProtNLM"/>
    </source>
</evidence>
<dbReference type="OrthoDB" id="783690at2759"/>
<dbReference type="EMBL" id="RWGY01000005">
    <property type="protein sequence ID" value="TVU42361.1"/>
    <property type="molecule type" value="Genomic_DNA"/>
</dbReference>
<dbReference type="InterPro" id="IPR005299">
    <property type="entry name" value="MeTrfase_7"/>
</dbReference>
<evidence type="ECO:0000256" key="2">
    <source>
        <dbReference type="ARBA" id="ARBA00022723"/>
    </source>
</evidence>
<evidence type="ECO:0000256" key="1">
    <source>
        <dbReference type="ARBA" id="ARBA00008908"/>
    </source>
</evidence>